<dbReference type="AlphaFoldDB" id="A0A1B0FGW9"/>
<dbReference type="InterPro" id="IPR015943">
    <property type="entry name" value="WD40/YVTN_repeat-like_dom_sf"/>
</dbReference>
<dbReference type="PANTHER" id="PTHR10971">
    <property type="entry name" value="MRNA EXPORT FACTOR AND BUB3"/>
    <property type="match status" value="1"/>
</dbReference>
<name>A0A1B0FGW9_GLOMM</name>
<organism evidence="3 4">
    <name type="scientific">Glossina morsitans morsitans</name>
    <name type="common">Savannah tsetse fly</name>
    <dbReference type="NCBI Taxonomy" id="37546"/>
    <lineage>
        <taxon>Eukaryota</taxon>
        <taxon>Metazoa</taxon>
        <taxon>Ecdysozoa</taxon>
        <taxon>Arthropoda</taxon>
        <taxon>Hexapoda</taxon>
        <taxon>Insecta</taxon>
        <taxon>Pterygota</taxon>
        <taxon>Neoptera</taxon>
        <taxon>Endopterygota</taxon>
        <taxon>Diptera</taxon>
        <taxon>Brachycera</taxon>
        <taxon>Muscomorpha</taxon>
        <taxon>Hippoboscoidea</taxon>
        <taxon>Glossinidae</taxon>
        <taxon>Glossina</taxon>
    </lineage>
</organism>
<dbReference type="STRING" id="37546.A0A1B0FGW9"/>
<evidence type="ECO:0000256" key="2">
    <source>
        <dbReference type="ARBA" id="ARBA00022737"/>
    </source>
</evidence>
<dbReference type="Gene3D" id="2.130.10.10">
    <property type="entry name" value="YVTN repeat-like/Quinoprotein amine dehydrogenase"/>
    <property type="match status" value="1"/>
</dbReference>
<keyword evidence="2" id="KW-0677">Repeat</keyword>
<keyword evidence="1" id="KW-0853">WD repeat</keyword>
<dbReference type="Proteomes" id="UP000092444">
    <property type="component" value="Unassembled WGS sequence"/>
</dbReference>
<proteinExistence type="predicted"/>
<dbReference type="PhylomeDB" id="A0A1B0FGW9"/>
<evidence type="ECO:0000313" key="4">
    <source>
        <dbReference type="Proteomes" id="UP000092444"/>
    </source>
</evidence>
<dbReference type="InterPro" id="IPR036322">
    <property type="entry name" value="WD40_repeat_dom_sf"/>
</dbReference>
<reference evidence="3" key="1">
    <citation type="submission" date="2020-05" db="UniProtKB">
        <authorList>
            <consortium name="EnsemblMetazoa"/>
        </authorList>
    </citation>
    <scope>IDENTIFICATION</scope>
    <source>
        <strain evidence="3">Yale</strain>
    </source>
</reference>
<dbReference type="SUPFAM" id="SSF50978">
    <property type="entry name" value="WD40 repeat-like"/>
    <property type="match status" value="1"/>
</dbReference>
<keyword evidence="4" id="KW-1185">Reference proteome</keyword>
<accession>A0A1B0FGW9</accession>
<sequence>MITNPMDDFDGAAPPDDTVSALASTPIAVPRNFLIAGSWDSTIRCWVFKQTGNTMPISMKIIGEPILGVCWSDECAKECVASENKVNVWDLISDQQMQVASRDASVTTCHWIKYINYGFLTSFLCCI</sequence>
<dbReference type="EMBL" id="CCAG010014622">
    <property type="status" value="NOT_ANNOTATED_CDS"/>
    <property type="molecule type" value="Genomic_DNA"/>
</dbReference>
<dbReference type="EnsemblMetazoa" id="GMOY002997-RA">
    <property type="protein sequence ID" value="GMOY002997-PA"/>
    <property type="gene ID" value="GMOY002997"/>
</dbReference>
<evidence type="ECO:0000313" key="3">
    <source>
        <dbReference type="EnsemblMetazoa" id="GMOY002997-PA"/>
    </source>
</evidence>
<dbReference type="VEuPathDB" id="VectorBase:GMOY002997"/>
<protein>
    <submittedName>
        <fullName evidence="3">Uncharacterized protein</fullName>
    </submittedName>
</protein>
<evidence type="ECO:0000256" key="1">
    <source>
        <dbReference type="ARBA" id="ARBA00022574"/>
    </source>
</evidence>